<dbReference type="EC" id="3.4.21.89" evidence="4 7"/>
<evidence type="ECO:0000256" key="1">
    <source>
        <dbReference type="ARBA" id="ARBA00000677"/>
    </source>
</evidence>
<evidence type="ECO:0000256" key="8">
    <source>
        <dbReference type="SAM" id="MobiDB-lite"/>
    </source>
</evidence>
<organism evidence="10 11">
    <name type="scientific">Candidatus Alectryocaccomicrobium excrementavium</name>
    <dbReference type="NCBI Taxonomy" id="2840668"/>
    <lineage>
        <taxon>Bacteria</taxon>
        <taxon>Bacillati</taxon>
        <taxon>Bacillota</taxon>
        <taxon>Clostridia</taxon>
        <taxon>Candidatus Alectryocaccomicrobium</taxon>
    </lineage>
</organism>
<feature type="active site" evidence="6">
    <location>
        <position position="67"/>
    </location>
</feature>
<evidence type="ECO:0000256" key="4">
    <source>
        <dbReference type="ARBA" id="ARBA00013208"/>
    </source>
</evidence>
<dbReference type="PROSITE" id="PS00761">
    <property type="entry name" value="SPASE_I_3"/>
    <property type="match status" value="1"/>
</dbReference>
<keyword evidence="7" id="KW-0645">Protease</keyword>
<dbReference type="PANTHER" id="PTHR43390">
    <property type="entry name" value="SIGNAL PEPTIDASE I"/>
    <property type="match status" value="1"/>
</dbReference>
<feature type="domain" description="Peptidase S26" evidence="9">
    <location>
        <begin position="36"/>
        <end position="198"/>
    </location>
</feature>
<keyword evidence="7" id="KW-0472">Membrane</keyword>
<dbReference type="AlphaFoldDB" id="A0A9D1G007"/>
<dbReference type="GO" id="GO:0004252">
    <property type="term" value="F:serine-type endopeptidase activity"/>
    <property type="evidence" value="ECO:0007669"/>
    <property type="project" value="InterPro"/>
</dbReference>
<dbReference type="CDD" id="cd06530">
    <property type="entry name" value="S26_SPase_I"/>
    <property type="match status" value="1"/>
</dbReference>
<dbReference type="InterPro" id="IPR019533">
    <property type="entry name" value="Peptidase_S26"/>
</dbReference>
<evidence type="ECO:0000256" key="6">
    <source>
        <dbReference type="PIRSR" id="PIRSR600223-1"/>
    </source>
</evidence>
<dbReference type="SUPFAM" id="SSF51306">
    <property type="entry name" value="LexA/Signal peptidase"/>
    <property type="match status" value="1"/>
</dbReference>
<keyword evidence="7" id="KW-0812">Transmembrane</keyword>
<comment type="similarity">
    <text evidence="3 7">Belongs to the peptidase S26 family.</text>
</comment>
<feature type="region of interest" description="Disordered" evidence="8">
    <location>
        <begin position="1"/>
        <end position="23"/>
    </location>
</feature>
<dbReference type="Proteomes" id="UP000824140">
    <property type="component" value="Unassembled WGS sequence"/>
</dbReference>
<feature type="active site" evidence="6">
    <location>
        <position position="110"/>
    </location>
</feature>
<dbReference type="PRINTS" id="PR00727">
    <property type="entry name" value="LEADERPTASE"/>
</dbReference>
<comment type="caution">
    <text evidence="10">The sequence shown here is derived from an EMBL/GenBank/DDBJ whole genome shotgun (WGS) entry which is preliminary data.</text>
</comment>
<dbReference type="InterPro" id="IPR000223">
    <property type="entry name" value="Pept_S26A_signal_pept_1"/>
</dbReference>
<feature type="transmembrane region" description="Helical" evidence="7">
    <location>
        <begin position="39"/>
        <end position="61"/>
    </location>
</feature>
<keyword evidence="7" id="KW-1133">Transmembrane helix</keyword>
<dbReference type="GO" id="GO:0005886">
    <property type="term" value="C:plasma membrane"/>
    <property type="evidence" value="ECO:0007669"/>
    <property type="project" value="UniProtKB-SubCell"/>
</dbReference>
<keyword evidence="5 7" id="KW-0378">Hydrolase</keyword>
<evidence type="ECO:0000256" key="3">
    <source>
        <dbReference type="ARBA" id="ARBA00009370"/>
    </source>
</evidence>
<evidence type="ECO:0000313" key="11">
    <source>
        <dbReference type="Proteomes" id="UP000824140"/>
    </source>
</evidence>
<reference evidence="10" key="1">
    <citation type="submission" date="2020-10" db="EMBL/GenBank/DDBJ databases">
        <authorList>
            <person name="Gilroy R."/>
        </authorList>
    </citation>
    <scope>NUCLEOTIDE SEQUENCE</scope>
    <source>
        <strain evidence="10">13766</strain>
    </source>
</reference>
<accession>A0A9D1G007</accession>
<evidence type="ECO:0000313" key="10">
    <source>
        <dbReference type="EMBL" id="HIS92574.1"/>
    </source>
</evidence>
<evidence type="ECO:0000259" key="9">
    <source>
        <dbReference type="Pfam" id="PF10502"/>
    </source>
</evidence>
<dbReference type="GO" id="GO:0006465">
    <property type="term" value="P:signal peptide processing"/>
    <property type="evidence" value="ECO:0007669"/>
    <property type="project" value="InterPro"/>
</dbReference>
<protein>
    <recommendedName>
        <fullName evidence="4 7">Signal peptidase I</fullName>
        <ecNumber evidence="4 7">3.4.21.89</ecNumber>
    </recommendedName>
</protein>
<dbReference type="EMBL" id="DVJN01000119">
    <property type="protein sequence ID" value="HIS92574.1"/>
    <property type="molecule type" value="Genomic_DNA"/>
</dbReference>
<evidence type="ECO:0000256" key="5">
    <source>
        <dbReference type="ARBA" id="ARBA00022801"/>
    </source>
</evidence>
<dbReference type="PANTHER" id="PTHR43390:SF1">
    <property type="entry name" value="CHLOROPLAST PROCESSING PEPTIDASE"/>
    <property type="match status" value="1"/>
</dbReference>
<comment type="catalytic activity">
    <reaction evidence="1 7">
        <text>Cleavage of hydrophobic, N-terminal signal or leader sequences from secreted and periplasmic proteins.</text>
        <dbReference type="EC" id="3.4.21.89"/>
    </reaction>
</comment>
<name>A0A9D1G007_9FIRM</name>
<dbReference type="GO" id="GO:0009003">
    <property type="term" value="F:signal peptidase activity"/>
    <property type="evidence" value="ECO:0007669"/>
    <property type="project" value="UniProtKB-EC"/>
</dbReference>
<sequence>MKKKEAEQNAVAPEEQKELTPEEQQAARKAKALKEIREWVVALVVALVVVLFVRTFLFTIIRVDGHSMDHTLADGERMFVTILDKKLFGVERDDVVICHFPGRGRTYFVKRVRGVPGDVIERKDGVTYINGEAIDPESRYPYADYTYTLGEDEYFCVGDNLYNSHDSRTWMDERISEEDVVGPLTLDMIVGKVRYVIWPLDEIGAVE</sequence>
<dbReference type="InterPro" id="IPR036286">
    <property type="entry name" value="LexA/Signal_pep-like_sf"/>
</dbReference>
<proteinExistence type="inferred from homology"/>
<dbReference type="InterPro" id="IPR019758">
    <property type="entry name" value="Pept_S26A_signal_pept_1_CS"/>
</dbReference>
<gene>
    <name evidence="10" type="primary">lepB</name>
    <name evidence="10" type="ORF">IAA84_06095</name>
</gene>
<dbReference type="Pfam" id="PF10502">
    <property type="entry name" value="Peptidase_S26"/>
    <property type="match status" value="1"/>
</dbReference>
<dbReference type="NCBIfam" id="TIGR02227">
    <property type="entry name" value="sigpep_I_bact"/>
    <property type="match status" value="1"/>
</dbReference>
<dbReference type="Gene3D" id="2.10.109.10">
    <property type="entry name" value="Umud Fragment, subunit A"/>
    <property type="match status" value="1"/>
</dbReference>
<evidence type="ECO:0000256" key="7">
    <source>
        <dbReference type="RuleBase" id="RU362042"/>
    </source>
</evidence>
<evidence type="ECO:0000256" key="2">
    <source>
        <dbReference type="ARBA" id="ARBA00004401"/>
    </source>
</evidence>
<comment type="subcellular location">
    <subcellularLocation>
        <location evidence="2">Cell membrane</location>
        <topology evidence="2">Single-pass type II membrane protein</topology>
    </subcellularLocation>
    <subcellularLocation>
        <location evidence="7">Membrane</location>
        <topology evidence="7">Single-pass type II membrane protein</topology>
    </subcellularLocation>
</comment>
<reference evidence="10" key="2">
    <citation type="journal article" date="2021" name="PeerJ">
        <title>Extensive microbial diversity within the chicken gut microbiome revealed by metagenomics and culture.</title>
        <authorList>
            <person name="Gilroy R."/>
            <person name="Ravi A."/>
            <person name="Getino M."/>
            <person name="Pursley I."/>
            <person name="Horton D.L."/>
            <person name="Alikhan N.F."/>
            <person name="Baker D."/>
            <person name="Gharbi K."/>
            <person name="Hall N."/>
            <person name="Watson M."/>
            <person name="Adriaenssens E.M."/>
            <person name="Foster-Nyarko E."/>
            <person name="Jarju S."/>
            <person name="Secka A."/>
            <person name="Antonio M."/>
            <person name="Oren A."/>
            <person name="Chaudhuri R.R."/>
            <person name="La Ragione R."/>
            <person name="Hildebrand F."/>
            <person name="Pallen M.J."/>
        </authorList>
    </citation>
    <scope>NUCLEOTIDE SEQUENCE</scope>
    <source>
        <strain evidence="10">13766</strain>
    </source>
</reference>